<dbReference type="EMBL" id="HACM01010713">
    <property type="protein sequence ID" value="CRZ11155.1"/>
    <property type="molecule type" value="Transcribed_RNA"/>
</dbReference>
<evidence type="ECO:0000256" key="1">
    <source>
        <dbReference type="SAM" id="MobiDB-lite"/>
    </source>
</evidence>
<sequence>YNMRSRSGDMIVAAAIQGIAMSIAGAGRAITEELIDLDGRSFRCQGARRLSIRQSQLGIADANAAFDNGWFLDQFRCSKASFDYICDLVEQHWLEVNDEIKFNAVFFIRERVAACYEPVEGETKDEGGRRRWELEESGRRQERGRSGSYKERTMTREGREDGS</sequence>
<protein>
    <submittedName>
        <fullName evidence="2">Uncharacterized protein</fullName>
    </submittedName>
</protein>
<reference evidence="2" key="1">
    <citation type="submission" date="2015-04" db="EMBL/GenBank/DDBJ databases">
        <title>The genome sequence of the plant pathogenic Rhizarian Plasmodiophora brassicae reveals insights in its biotrophic life cycle and the origin of chitin synthesis.</title>
        <authorList>
            <person name="Schwelm A."/>
            <person name="Fogelqvist J."/>
            <person name="Knaust A."/>
            <person name="Julke S."/>
            <person name="Lilja T."/>
            <person name="Dhandapani V."/>
            <person name="Bonilla-Rosso G."/>
            <person name="Karlsson M."/>
            <person name="Shevchenko A."/>
            <person name="Choi S.R."/>
            <person name="Kim H.G."/>
            <person name="Park J.Y."/>
            <person name="Lim Y.P."/>
            <person name="Ludwig-Muller J."/>
            <person name="Dixelius C."/>
        </authorList>
    </citation>
    <scope>NUCLEOTIDE SEQUENCE</scope>
    <source>
        <tissue evidence="2">Potato root galls</tissue>
    </source>
</reference>
<proteinExistence type="predicted"/>
<evidence type="ECO:0000313" key="2">
    <source>
        <dbReference type="EMBL" id="CRZ11155.1"/>
    </source>
</evidence>
<organism evidence="2">
    <name type="scientific">Spongospora subterranea</name>
    <dbReference type="NCBI Taxonomy" id="70186"/>
    <lineage>
        <taxon>Eukaryota</taxon>
        <taxon>Sar</taxon>
        <taxon>Rhizaria</taxon>
        <taxon>Endomyxa</taxon>
        <taxon>Phytomyxea</taxon>
        <taxon>Plasmodiophorida</taxon>
        <taxon>Plasmodiophoridae</taxon>
        <taxon>Spongospora</taxon>
    </lineage>
</organism>
<feature type="non-terminal residue" evidence="2">
    <location>
        <position position="1"/>
    </location>
</feature>
<dbReference type="AlphaFoldDB" id="A0A0H5RAH1"/>
<accession>A0A0H5RAH1</accession>
<feature type="region of interest" description="Disordered" evidence="1">
    <location>
        <begin position="121"/>
        <end position="163"/>
    </location>
</feature>
<name>A0A0H5RAH1_9EUKA</name>